<reference evidence="9 10" key="1">
    <citation type="submission" date="2018-03" db="EMBL/GenBank/DDBJ databases">
        <authorList>
            <person name="Keele B.F."/>
        </authorList>
    </citation>
    <scope>NUCLEOTIDE SEQUENCE [LARGE SCALE GENOMIC DNA]</scope>
    <source>
        <strain evidence="9 10">CECT 8504</strain>
    </source>
</reference>
<dbReference type="Proteomes" id="UP000244912">
    <property type="component" value="Unassembled WGS sequence"/>
</dbReference>
<dbReference type="Gene3D" id="1.10.760.10">
    <property type="entry name" value="Cytochrome c-like domain"/>
    <property type="match status" value="1"/>
</dbReference>
<evidence type="ECO:0000256" key="2">
    <source>
        <dbReference type="ARBA" id="ARBA00022617"/>
    </source>
</evidence>
<dbReference type="RefSeq" id="WP_108894483.1">
    <property type="nucleotide sequence ID" value="NZ_ONZF01000005.1"/>
</dbReference>
<keyword evidence="1" id="KW-0813">Transport</keyword>
<dbReference type="GO" id="GO:0046872">
    <property type="term" value="F:metal ion binding"/>
    <property type="evidence" value="ECO:0007669"/>
    <property type="project" value="UniProtKB-KW"/>
</dbReference>
<evidence type="ECO:0000256" key="1">
    <source>
        <dbReference type="ARBA" id="ARBA00022448"/>
    </source>
</evidence>
<organism evidence="9 10">
    <name type="scientific">Palleronia abyssalis</name>
    <dbReference type="NCBI Taxonomy" id="1501240"/>
    <lineage>
        <taxon>Bacteria</taxon>
        <taxon>Pseudomonadati</taxon>
        <taxon>Pseudomonadota</taxon>
        <taxon>Alphaproteobacteria</taxon>
        <taxon>Rhodobacterales</taxon>
        <taxon>Roseobacteraceae</taxon>
        <taxon>Palleronia</taxon>
    </lineage>
</organism>
<dbReference type="GO" id="GO:0020037">
    <property type="term" value="F:heme binding"/>
    <property type="evidence" value="ECO:0007669"/>
    <property type="project" value="InterPro"/>
</dbReference>
<dbReference type="InterPro" id="IPR036909">
    <property type="entry name" value="Cyt_c-like_dom_sf"/>
</dbReference>
<evidence type="ECO:0000256" key="5">
    <source>
        <dbReference type="ARBA" id="ARBA00023004"/>
    </source>
</evidence>
<dbReference type="SUPFAM" id="SSF46626">
    <property type="entry name" value="Cytochrome c"/>
    <property type="match status" value="1"/>
</dbReference>
<evidence type="ECO:0000313" key="9">
    <source>
        <dbReference type="EMBL" id="SPJ24658.1"/>
    </source>
</evidence>
<keyword evidence="4" id="KW-0249">Electron transport</keyword>
<sequence length="153" mass="16370">MKLVVLSFAASLLAAPAFAESHEMAGDAAAGETVFNQCQACHVVVNDEGETLAGRAGRTGPNLYGVVGRTAGTVEDFRYSDAMVEAGEAGLQWDLANFVPYVQDPSGHLSEFLDSRARGKMSFRLRNEEDAQNVFAYLQSLGPDEEMSEDSGS</sequence>
<dbReference type="GO" id="GO:0009055">
    <property type="term" value="F:electron transfer activity"/>
    <property type="evidence" value="ECO:0007669"/>
    <property type="project" value="InterPro"/>
</dbReference>
<evidence type="ECO:0000256" key="3">
    <source>
        <dbReference type="ARBA" id="ARBA00022723"/>
    </source>
</evidence>
<dbReference type="Pfam" id="PF00034">
    <property type="entry name" value="Cytochrom_C"/>
    <property type="match status" value="1"/>
</dbReference>
<keyword evidence="2 6" id="KW-0349">Heme</keyword>
<evidence type="ECO:0000256" key="6">
    <source>
        <dbReference type="PROSITE-ProRule" id="PRU00433"/>
    </source>
</evidence>
<name>A0A2R8BWX7_9RHOB</name>
<protein>
    <submittedName>
        <fullName evidence="9">Cytochrome c2</fullName>
    </submittedName>
</protein>
<dbReference type="EMBL" id="ONZF01000005">
    <property type="protein sequence ID" value="SPJ24658.1"/>
    <property type="molecule type" value="Genomic_DNA"/>
</dbReference>
<dbReference type="InterPro" id="IPR009056">
    <property type="entry name" value="Cyt_c-like_dom"/>
</dbReference>
<keyword evidence="7" id="KW-0732">Signal</keyword>
<evidence type="ECO:0000256" key="7">
    <source>
        <dbReference type="SAM" id="SignalP"/>
    </source>
</evidence>
<dbReference type="PROSITE" id="PS51007">
    <property type="entry name" value="CYTC"/>
    <property type="match status" value="1"/>
</dbReference>
<evidence type="ECO:0000313" key="10">
    <source>
        <dbReference type="Proteomes" id="UP000244912"/>
    </source>
</evidence>
<gene>
    <name evidence="9" type="ORF">PAA8504_02495</name>
</gene>
<dbReference type="OrthoDB" id="9805828at2"/>
<proteinExistence type="predicted"/>
<dbReference type="InterPro" id="IPR002327">
    <property type="entry name" value="Cyt_c_1A/1B"/>
</dbReference>
<feature type="chain" id="PRO_5015327714" evidence="7">
    <location>
        <begin position="20"/>
        <end position="153"/>
    </location>
</feature>
<accession>A0A2R8BWX7</accession>
<feature type="signal peptide" evidence="7">
    <location>
        <begin position="1"/>
        <end position="19"/>
    </location>
</feature>
<evidence type="ECO:0000256" key="4">
    <source>
        <dbReference type="ARBA" id="ARBA00022982"/>
    </source>
</evidence>
<dbReference type="AlphaFoldDB" id="A0A2R8BWX7"/>
<keyword evidence="10" id="KW-1185">Reference proteome</keyword>
<keyword evidence="5 6" id="KW-0408">Iron</keyword>
<dbReference type="PANTHER" id="PTHR11961">
    <property type="entry name" value="CYTOCHROME C"/>
    <property type="match status" value="1"/>
</dbReference>
<evidence type="ECO:0000259" key="8">
    <source>
        <dbReference type="PROSITE" id="PS51007"/>
    </source>
</evidence>
<feature type="domain" description="Cytochrome c" evidence="8">
    <location>
        <begin position="26"/>
        <end position="142"/>
    </location>
</feature>
<keyword evidence="3 6" id="KW-0479">Metal-binding</keyword>